<feature type="transmembrane region" description="Helical" evidence="1">
    <location>
        <begin position="6"/>
        <end position="26"/>
    </location>
</feature>
<reference evidence="2 3" key="1">
    <citation type="submission" date="2024-01" db="EMBL/GenBank/DDBJ databases">
        <title>The diversity of rhizobia nodulating Mimosa spp. in eleven states of Brazil covering several biomes is determined by host plant, location, and edaphic factors.</title>
        <authorList>
            <person name="Rouws L."/>
            <person name="Barauna A."/>
            <person name="Beukes C."/>
            <person name="De Faria S.M."/>
            <person name="Gross E."/>
            <person name="Dos Reis Junior F.B."/>
            <person name="Simon M."/>
            <person name="Maluk M."/>
            <person name="Odee D.W."/>
            <person name="Kenicer G."/>
            <person name="Young J.P.W."/>
            <person name="Reis V.M."/>
            <person name="Zilli J."/>
            <person name="James E.K."/>
        </authorList>
    </citation>
    <scope>NUCLEOTIDE SEQUENCE [LARGE SCALE GENOMIC DNA]</scope>
    <source>
        <strain evidence="2 3">JPY77</strain>
    </source>
</reference>
<evidence type="ECO:0008006" key="4">
    <source>
        <dbReference type="Google" id="ProtNLM"/>
    </source>
</evidence>
<sequence length="165" mass="18011">MADGSWTDYVGTAAGIFGAVMGFLGYKRSSQIKSLDLRLELRKAVSDSHTTLATLRGTMDLAARSRPAVLAAQGLYNSGNRVVWEQALNTDKAEVDRLAASIRGEDADYSALSSEALESEIVASHKVNTVLNALIDKYRGELATDDEARRQIAQFHHDRVNATRK</sequence>
<accession>A0ABU9QJ29</accession>
<proteinExistence type="predicted"/>
<organism evidence="2 3">
    <name type="scientific">Paraburkholderia sabiae</name>
    <dbReference type="NCBI Taxonomy" id="273251"/>
    <lineage>
        <taxon>Bacteria</taxon>
        <taxon>Pseudomonadati</taxon>
        <taxon>Pseudomonadota</taxon>
        <taxon>Betaproteobacteria</taxon>
        <taxon>Burkholderiales</taxon>
        <taxon>Burkholderiaceae</taxon>
        <taxon>Paraburkholderia</taxon>
    </lineage>
</organism>
<keyword evidence="3" id="KW-1185">Reference proteome</keyword>
<evidence type="ECO:0000313" key="3">
    <source>
        <dbReference type="Proteomes" id="UP001494588"/>
    </source>
</evidence>
<keyword evidence="1" id="KW-1133">Transmembrane helix</keyword>
<protein>
    <recommendedName>
        <fullName evidence="4">Chemotaxis protein</fullName>
    </recommendedName>
</protein>
<evidence type="ECO:0000313" key="2">
    <source>
        <dbReference type="EMBL" id="MEM5289431.1"/>
    </source>
</evidence>
<dbReference type="RefSeq" id="WP_201657842.1">
    <property type="nucleotide sequence ID" value="NZ_CAJHCS010000028.1"/>
</dbReference>
<comment type="caution">
    <text evidence="2">The sequence shown here is derived from an EMBL/GenBank/DDBJ whole genome shotgun (WGS) entry which is preliminary data.</text>
</comment>
<gene>
    <name evidence="2" type="ORF">V4C55_27290</name>
</gene>
<dbReference type="EMBL" id="JAZHGC010000026">
    <property type="protein sequence ID" value="MEM5289431.1"/>
    <property type="molecule type" value="Genomic_DNA"/>
</dbReference>
<keyword evidence="1" id="KW-0812">Transmembrane</keyword>
<name>A0ABU9QJ29_9BURK</name>
<evidence type="ECO:0000256" key="1">
    <source>
        <dbReference type="SAM" id="Phobius"/>
    </source>
</evidence>
<keyword evidence="1" id="KW-0472">Membrane</keyword>
<dbReference type="Proteomes" id="UP001494588">
    <property type="component" value="Unassembled WGS sequence"/>
</dbReference>